<name>A0A6P6DTS1_OCTDE</name>
<dbReference type="FunFam" id="2.40.10.10:FF:000068">
    <property type="entry name" value="transmembrane protease serine 2"/>
    <property type="match status" value="1"/>
</dbReference>
<evidence type="ECO:0000256" key="7">
    <source>
        <dbReference type="SAM" id="SignalP"/>
    </source>
</evidence>
<dbReference type="Proteomes" id="UP000515203">
    <property type="component" value="Unplaced"/>
</dbReference>
<sequence length="262" mass="29712">MQQLLLLLLVAFSLLFRTKAGEIVGGHKAKPHSWPYMAFLRLTNITHAWRCGGFLIHEKFVLTAAHCREITIKLGAHNIKQQEETQQVIRVQINIPHPLYNHKESINDIMLLQLEEKASLTKEVQILELPKGKSQVKPGAICQVAGWGRLAPRRKLPKTLREVKITVQMDEECKKRFRYYDSATQICAGDPKIKKSSFKGDSGDPLMCGNVVQAMVCYGKKTGKPPGVYTKLSPYLDWIEETMKHYLLQEAINAPSLNNHLT</sequence>
<evidence type="ECO:0000256" key="1">
    <source>
        <dbReference type="ARBA" id="ARBA00022670"/>
    </source>
</evidence>
<evidence type="ECO:0000256" key="5">
    <source>
        <dbReference type="ARBA" id="ARBA00023145"/>
    </source>
</evidence>
<dbReference type="AlphaFoldDB" id="A0A6P6DTS1"/>
<keyword evidence="2 7" id="KW-0732">Signal</keyword>
<evidence type="ECO:0000256" key="4">
    <source>
        <dbReference type="ARBA" id="ARBA00022825"/>
    </source>
</evidence>
<dbReference type="SMART" id="SM00020">
    <property type="entry name" value="Tryp_SPc"/>
    <property type="match status" value="1"/>
</dbReference>
<keyword evidence="3" id="KW-0378">Hydrolase</keyword>
<keyword evidence="4" id="KW-0720">Serine protease</keyword>
<dbReference type="InterPro" id="IPR018114">
    <property type="entry name" value="TRYPSIN_HIS"/>
</dbReference>
<dbReference type="RefSeq" id="XP_023563504.1">
    <property type="nucleotide sequence ID" value="XM_023707736.1"/>
</dbReference>
<evidence type="ECO:0000313" key="10">
    <source>
        <dbReference type="RefSeq" id="XP_023563504.1"/>
    </source>
</evidence>
<dbReference type="SUPFAM" id="SSF50494">
    <property type="entry name" value="Trypsin-like serine proteases"/>
    <property type="match status" value="1"/>
</dbReference>
<organism evidence="9 10">
    <name type="scientific">Octodon degus</name>
    <name type="common">Degu</name>
    <name type="synonym">Sciurus degus</name>
    <dbReference type="NCBI Taxonomy" id="10160"/>
    <lineage>
        <taxon>Eukaryota</taxon>
        <taxon>Metazoa</taxon>
        <taxon>Chordata</taxon>
        <taxon>Craniata</taxon>
        <taxon>Vertebrata</taxon>
        <taxon>Euteleostomi</taxon>
        <taxon>Mammalia</taxon>
        <taxon>Eutheria</taxon>
        <taxon>Euarchontoglires</taxon>
        <taxon>Glires</taxon>
        <taxon>Rodentia</taxon>
        <taxon>Hystricomorpha</taxon>
        <taxon>Octodontidae</taxon>
        <taxon>Octodon</taxon>
    </lineage>
</organism>
<dbReference type="InParanoid" id="A0A6P6DTS1"/>
<dbReference type="PROSITE" id="PS00134">
    <property type="entry name" value="TRYPSIN_HIS"/>
    <property type="match status" value="1"/>
</dbReference>
<dbReference type="PANTHER" id="PTHR24271">
    <property type="entry name" value="KALLIKREIN-RELATED"/>
    <property type="match status" value="1"/>
</dbReference>
<dbReference type="CDD" id="cd00190">
    <property type="entry name" value="Tryp_SPc"/>
    <property type="match status" value="1"/>
</dbReference>
<dbReference type="Pfam" id="PF00089">
    <property type="entry name" value="Trypsin"/>
    <property type="match status" value="1"/>
</dbReference>
<feature type="signal peptide" evidence="7">
    <location>
        <begin position="1"/>
        <end position="20"/>
    </location>
</feature>
<keyword evidence="5" id="KW-0865">Zymogen</keyword>
<dbReference type="PROSITE" id="PS50240">
    <property type="entry name" value="TRYPSIN_DOM"/>
    <property type="match status" value="1"/>
</dbReference>
<protein>
    <submittedName>
        <fullName evidence="10">Granzyme B-like</fullName>
    </submittedName>
</protein>
<reference evidence="10" key="1">
    <citation type="submission" date="2025-08" db="UniProtKB">
        <authorList>
            <consortium name="RefSeq"/>
        </authorList>
    </citation>
    <scope>IDENTIFICATION</scope>
</reference>
<gene>
    <name evidence="10" type="primary">LOC101567877</name>
</gene>
<accession>A0A6P6DTS1</accession>
<evidence type="ECO:0000259" key="8">
    <source>
        <dbReference type="PROSITE" id="PS50240"/>
    </source>
</evidence>
<evidence type="ECO:0000313" key="9">
    <source>
        <dbReference type="Proteomes" id="UP000515203"/>
    </source>
</evidence>
<keyword evidence="1" id="KW-0645">Protease</keyword>
<proteinExistence type="predicted"/>
<dbReference type="GO" id="GO:0004252">
    <property type="term" value="F:serine-type endopeptidase activity"/>
    <property type="evidence" value="ECO:0007669"/>
    <property type="project" value="InterPro"/>
</dbReference>
<dbReference type="InterPro" id="IPR043504">
    <property type="entry name" value="Peptidase_S1_PA_chymotrypsin"/>
</dbReference>
<dbReference type="GO" id="GO:0006508">
    <property type="term" value="P:proteolysis"/>
    <property type="evidence" value="ECO:0007669"/>
    <property type="project" value="UniProtKB-KW"/>
</dbReference>
<evidence type="ECO:0000256" key="3">
    <source>
        <dbReference type="ARBA" id="ARBA00022801"/>
    </source>
</evidence>
<dbReference type="FunFam" id="2.40.10.10:FF:000014">
    <property type="entry name" value="Complement factor D"/>
    <property type="match status" value="1"/>
</dbReference>
<keyword evidence="6" id="KW-1015">Disulfide bond</keyword>
<evidence type="ECO:0000256" key="2">
    <source>
        <dbReference type="ARBA" id="ARBA00022729"/>
    </source>
</evidence>
<dbReference type="GeneID" id="101567877"/>
<dbReference type="PRINTS" id="PR00722">
    <property type="entry name" value="CHYMOTRYPSIN"/>
</dbReference>
<dbReference type="InterPro" id="IPR001314">
    <property type="entry name" value="Peptidase_S1A"/>
</dbReference>
<dbReference type="GO" id="GO:0005737">
    <property type="term" value="C:cytoplasm"/>
    <property type="evidence" value="ECO:0007669"/>
    <property type="project" value="TreeGrafter"/>
</dbReference>
<dbReference type="Gene3D" id="2.40.10.10">
    <property type="entry name" value="Trypsin-like serine proteases"/>
    <property type="match status" value="2"/>
</dbReference>
<keyword evidence="9" id="KW-1185">Reference proteome</keyword>
<dbReference type="InterPro" id="IPR009003">
    <property type="entry name" value="Peptidase_S1_PA"/>
</dbReference>
<feature type="domain" description="Peptidase S1" evidence="8">
    <location>
        <begin position="23"/>
        <end position="244"/>
    </location>
</feature>
<dbReference type="OrthoDB" id="5565075at2759"/>
<dbReference type="InterPro" id="IPR001254">
    <property type="entry name" value="Trypsin_dom"/>
</dbReference>
<evidence type="ECO:0000256" key="6">
    <source>
        <dbReference type="ARBA" id="ARBA00023157"/>
    </source>
</evidence>
<feature type="chain" id="PRO_5028118418" evidence="7">
    <location>
        <begin position="21"/>
        <end position="262"/>
    </location>
</feature>
<dbReference type="PANTHER" id="PTHR24271:SF81">
    <property type="entry name" value="GRANZYME B"/>
    <property type="match status" value="1"/>
</dbReference>